<feature type="binding site" evidence="13">
    <location>
        <position position="252"/>
    </location>
    <ligand>
        <name>NADPH</name>
        <dbReference type="ChEBI" id="CHEBI:57783"/>
    </ligand>
</feature>
<dbReference type="InterPro" id="IPR006109">
    <property type="entry name" value="G3P_DH_NAD-dep_C"/>
</dbReference>
<dbReference type="GO" id="GO:0008654">
    <property type="term" value="P:phospholipid biosynthetic process"/>
    <property type="evidence" value="ECO:0007669"/>
    <property type="project" value="UniProtKB-KW"/>
</dbReference>
<feature type="binding site" evidence="13">
    <location>
        <position position="251"/>
    </location>
    <ligand>
        <name>sn-glycerol 3-phosphate</name>
        <dbReference type="ChEBI" id="CHEBI:57597"/>
    </ligand>
</feature>
<feature type="binding site" evidence="13">
    <location>
        <position position="137"/>
    </location>
    <ligand>
        <name>NADPH</name>
        <dbReference type="ChEBI" id="CHEBI:57783"/>
    </ligand>
</feature>
<evidence type="ECO:0000313" key="20">
    <source>
        <dbReference type="EMBL" id="HIS24189.1"/>
    </source>
</evidence>
<evidence type="ECO:0000256" key="5">
    <source>
        <dbReference type="ARBA" id="ARBA00023027"/>
    </source>
</evidence>
<evidence type="ECO:0000256" key="7">
    <source>
        <dbReference type="ARBA" id="ARBA00023209"/>
    </source>
</evidence>
<dbReference type="Gene3D" id="1.10.1040.10">
    <property type="entry name" value="N-(1-d-carboxylethyl)-l-norvaline Dehydrogenase, domain 2"/>
    <property type="match status" value="1"/>
</dbReference>
<feature type="binding site" evidence="16">
    <location>
        <position position="252"/>
    </location>
    <ligand>
        <name>NAD(+)</name>
        <dbReference type="ChEBI" id="CHEBI:57540"/>
    </ligand>
</feature>
<feature type="binding site" evidence="13">
    <location>
        <position position="253"/>
    </location>
    <ligand>
        <name>sn-glycerol 3-phosphate</name>
        <dbReference type="ChEBI" id="CHEBI:57597"/>
    </ligand>
</feature>
<dbReference type="PROSITE" id="PS00957">
    <property type="entry name" value="NAD_G3PDH"/>
    <property type="match status" value="1"/>
</dbReference>
<dbReference type="PIRSF" id="PIRSF000114">
    <property type="entry name" value="Glycerol-3-P_dh"/>
    <property type="match status" value="1"/>
</dbReference>
<dbReference type="SUPFAM" id="SSF51735">
    <property type="entry name" value="NAD(P)-binding Rossmann-fold domains"/>
    <property type="match status" value="1"/>
</dbReference>
<feature type="active site" description="Proton acceptor" evidence="13 14">
    <location>
        <position position="188"/>
    </location>
</feature>
<dbReference type="InterPro" id="IPR036291">
    <property type="entry name" value="NAD(P)-bd_dom_sf"/>
</dbReference>
<dbReference type="EC" id="1.1.1.94" evidence="10 13"/>
<feature type="domain" description="Glycerol-3-phosphate dehydrogenase NAD-dependent C-terminal" evidence="19">
    <location>
        <begin position="177"/>
        <end position="316"/>
    </location>
</feature>
<dbReference type="GO" id="GO:0047952">
    <property type="term" value="F:glycerol-3-phosphate dehydrogenase [NAD(P)+] activity"/>
    <property type="evidence" value="ECO:0007669"/>
    <property type="project" value="UniProtKB-UniRule"/>
</dbReference>
<feature type="binding site" evidence="16">
    <location>
        <begin position="8"/>
        <end position="13"/>
    </location>
    <ligand>
        <name>NAD(+)</name>
        <dbReference type="ChEBI" id="CHEBI:57540"/>
    </ligand>
</feature>
<comment type="caution">
    <text evidence="20">The sequence shown here is derived from an EMBL/GenBank/DDBJ whole genome shotgun (WGS) entry which is preliminary data.</text>
</comment>
<comment type="catalytic activity">
    <reaction evidence="13">
        <text>sn-glycerol 3-phosphate + NAD(+) = dihydroxyacetone phosphate + NADH + H(+)</text>
        <dbReference type="Rhea" id="RHEA:11092"/>
        <dbReference type="ChEBI" id="CHEBI:15378"/>
        <dbReference type="ChEBI" id="CHEBI:57540"/>
        <dbReference type="ChEBI" id="CHEBI:57597"/>
        <dbReference type="ChEBI" id="CHEBI:57642"/>
        <dbReference type="ChEBI" id="CHEBI:57945"/>
        <dbReference type="EC" id="1.1.1.94"/>
    </reaction>
</comment>
<feature type="binding site" evidence="13">
    <location>
        <position position="188"/>
    </location>
    <ligand>
        <name>sn-glycerol 3-phosphate</name>
        <dbReference type="ChEBI" id="CHEBI:57597"/>
    </ligand>
</feature>
<feature type="binding site" evidence="13">
    <location>
        <position position="105"/>
    </location>
    <ligand>
        <name>NADPH</name>
        <dbReference type="ChEBI" id="CHEBI:57783"/>
    </ligand>
</feature>
<keyword evidence="4 13" id="KW-0560">Oxidoreductase</keyword>
<keyword evidence="8 13" id="KW-1208">Phospholipid metabolism</keyword>
<dbReference type="Proteomes" id="UP000823982">
    <property type="component" value="Unassembled WGS sequence"/>
</dbReference>
<comment type="catalytic activity">
    <reaction evidence="9">
        <text>sn-glycerol 3-phosphate + NADP(+) = dihydroxyacetone phosphate + NADPH + H(+)</text>
        <dbReference type="Rhea" id="RHEA:11096"/>
        <dbReference type="ChEBI" id="CHEBI:15378"/>
        <dbReference type="ChEBI" id="CHEBI:57597"/>
        <dbReference type="ChEBI" id="CHEBI:57642"/>
        <dbReference type="ChEBI" id="CHEBI:57783"/>
        <dbReference type="ChEBI" id="CHEBI:58349"/>
        <dbReference type="EC" id="1.1.1.94"/>
    </reaction>
    <physiologicalReaction direction="right-to-left" evidence="9">
        <dbReference type="Rhea" id="RHEA:11098"/>
    </physiologicalReaction>
</comment>
<evidence type="ECO:0000256" key="4">
    <source>
        <dbReference type="ARBA" id="ARBA00023002"/>
    </source>
</evidence>
<evidence type="ECO:0000256" key="17">
    <source>
        <dbReference type="RuleBase" id="RU000437"/>
    </source>
</evidence>
<comment type="caution">
    <text evidence="13">Lacks conserved residue(s) required for the propagation of feature annotation.</text>
</comment>
<feature type="binding site" evidence="15">
    <location>
        <begin position="252"/>
        <end position="253"/>
    </location>
    <ligand>
        <name>substrate</name>
    </ligand>
</feature>
<comment type="subcellular location">
    <subcellularLocation>
        <location evidence="13">Cytoplasm</location>
    </subcellularLocation>
</comment>
<feature type="binding site" evidence="13">
    <location>
        <position position="135"/>
    </location>
    <ligand>
        <name>sn-glycerol 3-phosphate</name>
        <dbReference type="ChEBI" id="CHEBI:57597"/>
    </ligand>
</feature>
<dbReference type="PANTHER" id="PTHR11728:SF1">
    <property type="entry name" value="GLYCEROL-3-PHOSPHATE DEHYDROGENASE [NAD(+)] 2, CHLOROPLASTIC"/>
    <property type="match status" value="1"/>
</dbReference>
<dbReference type="InterPro" id="IPR013328">
    <property type="entry name" value="6PGD_dom2"/>
</dbReference>
<dbReference type="GO" id="GO:0046168">
    <property type="term" value="P:glycerol-3-phosphate catabolic process"/>
    <property type="evidence" value="ECO:0007669"/>
    <property type="project" value="InterPro"/>
</dbReference>
<gene>
    <name evidence="13" type="primary">gpsA</name>
    <name evidence="20" type="ORF">IAD01_02160</name>
</gene>
<evidence type="ECO:0000256" key="13">
    <source>
        <dbReference type="HAMAP-Rule" id="MF_00394"/>
    </source>
</evidence>
<evidence type="ECO:0000256" key="1">
    <source>
        <dbReference type="ARBA" id="ARBA00011009"/>
    </source>
</evidence>
<keyword evidence="3 13" id="KW-0521">NADP</keyword>
<evidence type="ECO:0000256" key="2">
    <source>
        <dbReference type="ARBA" id="ARBA00022516"/>
    </source>
</evidence>
<organism evidence="20 21">
    <name type="scientific">Candidatus Faeciplasma gallinarum</name>
    <dbReference type="NCBI Taxonomy" id="2840799"/>
    <lineage>
        <taxon>Bacteria</taxon>
        <taxon>Bacillati</taxon>
        <taxon>Bacillota</taxon>
        <taxon>Clostridia</taxon>
        <taxon>Eubacteriales</taxon>
        <taxon>Oscillospiraceae</taxon>
        <taxon>Oscillospiraceae incertae sedis</taxon>
        <taxon>Candidatus Faeciplasma</taxon>
    </lineage>
</organism>
<proteinExistence type="inferred from homology"/>
<dbReference type="GO" id="GO:0005829">
    <property type="term" value="C:cytosol"/>
    <property type="evidence" value="ECO:0007669"/>
    <property type="project" value="TreeGrafter"/>
</dbReference>
<evidence type="ECO:0000256" key="6">
    <source>
        <dbReference type="ARBA" id="ARBA00023098"/>
    </source>
</evidence>
<evidence type="ECO:0000256" key="16">
    <source>
        <dbReference type="PIRSR" id="PIRSR000114-3"/>
    </source>
</evidence>
<feature type="binding site" evidence="16">
    <location>
        <position position="82"/>
    </location>
    <ligand>
        <name>NAD(+)</name>
        <dbReference type="ChEBI" id="CHEBI:57540"/>
    </ligand>
</feature>
<comment type="function">
    <text evidence="13">Catalyzes the reduction of the glycolytic intermediate dihydroxyacetone phosphate (DHAP) to sn-glycerol 3-phosphate (G3P), the key precursor for phospholipid synthesis.</text>
</comment>
<protein>
    <recommendedName>
        <fullName evidence="11 13">Glycerol-3-phosphate dehydrogenase [NAD(P)+]</fullName>
        <ecNumber evidence="10 13">1.1.1.94</ecNumber>
    </recommendedName>
    <alternativeName>
        <fullName evidence="13">NAD(P)(+)-dependent glycerol-3-phosphate dehydrogenase</fullName>
    </alternativeName>
    <alternativeName>
        <fullName evidence="12 13">NAD(P)H-dependent dihydroxyacetone-phosphate reductase</fullName>
    </alternativeName>
</protein>
<accession>A0A9D1EN38</accession>
<dbReference type="GO" id="GO:0006650">
    <property type="term" value="P:glycerophospholipid metabolic process"/>
    <property type="evidence" value="ECO:0007669"/>
    <property type="project" value="UniProtKB-UniRule"/>
</dbReference>
<feature type="binding site" evidence="13">
    <location>
        <position position="12"/>
    </location>
    <ligand>
        <name>NADPH</name>
        <dbReference type="ChEBI" id="CHEBI:57783"/>
    </ligand>
</feature>
<dbReference type="SUPFAM" id="SSF48179">
    <property type="entry name" value="6-phosphogluconate dehydrogenase C-terminal domain-like"/>
    <property type="match status" value="1"/>
</dbReference>
<feature type="binding site" evidence="13">
    <location>
        <position position="241"/>
    </location>
    <ligand>
        <name>sn-glycerol 3-phosphate</name>
        <dbReference type="ChEBI" id="CHEBI:57597"/>
    </ligand>
</feature>
<evidence type="ECO:0000256" key="8">
    <source>
        <dbReference type="ARBA" id="ARBA00023264"/>
    </source>
</evidence>
<dbReference type="AlphaFoldDB" id="A0A9D1EN38"/>
<dbReference type="InterPro" id="IPR008927">
    <property type="entry name" value="6-PGluconate_DH-like_C_sf"/>
</dbReference>
<keyword evidence="2 13" id="KW-0444">Lipid biosynthesis</keyword>
<keyword evidence="6 13" id="KW-0443">Lipid metabolism</keyword>
<dbReference type="FunFam" id="1.10.1040.10:FF:000001">
    <property type="entry name" value="Glycerol-3-phosphate dehydrogenase [NAD(P)+]"/>
    <property type="match status" value="1"/>
</dbReference>
<dbReference type="NCBIfam" id="NF000942">
    <property type="entry name" value="PRK00094.1-4"/>
    <property type="match status" value="1"/>
</dbReference>
<evidence type="ECO:0000256" key="10">
    <source>
        <dbReference type="ARBA" id="ARBA00066687"/>
    </source>
</evidence>
<keyword evidence="13" id="KW-0963">Cytoplasm</keyword>
<evidence type="ECO:0000259" key="18">
    <source>
        <dbReference type="Pfam" id="PF01210"/>
    </source>
</evidence>
<reference evidence="20" key="1">
    <citation type="submission" date="2020-10" db="EMBL/GenBank/DDBJ databases">
        <authorList>
            <person name="Gilroy R."/>
        </authorList>
    </citation>
    <scope>NUCLEOTIDE SEQUENCE</scope>
    <source>
        <strain evidence="20">CHK157-1446</strain>
    </source>
</reference>
<sequence length="327" mass="34611">MLKIAILGSGGWGLALACTCANLGHDVTVWSAFKDELDSIRRTGELRAKLPGVYIPKAVHLTEDISCASGKDIVLVGIPSKFVRSVCIQAQPYVDKDTIVVSTSKGLEDGTLKRMSEILAEVFPKNTIAVLTGPSHAEEVGRGIPTAVVVASENIEAAKLIQNTFSDNVLRLYLNSDVIGCEIGGAVKNVIALCCGVIDGVGLGDNTRAALMTRGLSEITRLGVAMGGKPDTFRGLAGLGDLIVTCTSLHSRNFRAGKLIGQGYTPEKAVQMVGTVEGYACAAAALKLAKKYNVSMPITEEINKILYEGMSPETAINGLMHRPYGFE</sequence>
<feature type="binding site" evidence="16">
    <location>
        <position position="137"/>
    </location>
    <ligand>
        <name>NAD(+)</name>
        <dbReference type="ChEBI" id="CHEBI:57540"/>
    </ligand>
</feature>
<evidence type="ECO:0000256" key="3">
    <source>
        <dbReference type="ARBA" id="ARBA00022857"/>
    </source>
</evidence>
<dbReference type="Pfam" id="PF01210">
    <property type="entry name" value="NAD_Gly3P_dh_N"/>
    <property type="match status" value="1"/>
</dbReference>
<dbReference type="NCBIfam" id="NF000940">
    <property type="entry name" value="PRK00094.1-2"/>
    <property type="match status" value="1"/>
</dbReference>
<dbReference type="GO" id="GO:0005975">
    <property type="term" value="P:carbohydrate metabolic process"/>
    <property type="evidence" value="ECO:0007669"/>
    <property type="project" value="InterPro"/>
</dbReference>
<dbReference type="InterPro" id="IPR011128">
    <property type="entry name" value="G3P_DH_NAD-dep_N"/>
</dbReference>
<keyword evidence="7 13" id="KW-0594">Phospholipid biosynthesis</keyword>
<dbReference type="PANTHER" id="PTHR11728">
    <property type="entry name" value="GLYCEROL-3-PHOSPHATE DEHYDROGENASE"/>
    <property type="match status" value="1"/>
</dbReference>
<dbReference type="Gene3D" id="3.40.50.720">
    <property type="entry name" value="NAD(P)-binding Rossmann-like Domain"/>
    <property type="match status" value="1"/>
</dbReference>
<evidence type="ECO:0000256" key="15">
    <source>
        <dbReference type="PIRSR" id="PIRSR000114-2"/>
    </source>
</evidence>
<dbReference type="PROSITE" id="PS51257">
    <property type="entry name" value="PROKAR_LIPOPROTEIN"/>
    <property type="match status" value="1"/>
</dbReference>
<feature type="binding site" evidence="13">
    <location>
        <position position="133"/>
    </location>
    <ligand>
        <name>sn-glycerol 3-phosphate</name>
        <dbReference type="ChEBI" id="CHEBI:57597"/>
    </ligand>
</feature>
<feature type="domain" description="Glycerol-3-phosphate dehydrogenase NAD-dependent N-terminal" evidence="18">
    <location>
        <begin position="3"/>
        <end position="157"/>
    </location>
</feature>
<dbReference type="PRINTS" id="PR00077">
    <property type="entry name" value="GPDHDRGNASE"/>
</dbReference>
<dbReference type="InterPro" id="IPR006168">
    <property type="entry name" value="G3P_DH_NAD-dep"/>
</dbReference>
<dbReference type="EMBL" id="DVIR01000021">
    <property type="protein sequence ID" value="HIS24189.1"/>
    <property type="molecule type" value="Genomic_DNA"/>
</dbReference>
<name>A0A9D1EN38_9FIRM</name>
<dbReference type="FunFam" id="3.40.50.720:FF:000019">
    <property type="entry name" value="Glycerol-3-phosphate dehydrogenase [NAD(P)+]"/>
    <property type="match status" value="1"/>
</dbReference>
<reference evidence="20" key="2">
    <citation type="journal article" date="2021" name="PeerJ">
        <title>Extensive microbial diversity within the chicken gut microbiome revealed by metagenomics and culture.</title>
        <authorList>
            <person name="Gilroy R."/>
            <person name="Ravi A."/>
            <person name="Getino M."/>
            <person name="Pursley I."/>
            <person name="Horton D.L."/>
            <person name="Alikhan N.F."/>
            <person name="Baker D."/>
            <person name="Gharbi K."/>
            <person name="Hall N."/>
            <person name="Watson M."/>
            <person name="Adriaenssens E.M."/>
            <person name="Foster-Nyarko E."/>
            <person name="Jarju S."/>
            <person name="Secka A."/>
            <person name="Antonio M."/>
            <person name="Oren A."/>
            <person name="Chaudhuri R.R."/>
            <person name="La Ragione R."/>
            <person name="Hildebrand F."/>
            <person name="Pallen M.J."/>
        </authorList>
    </citation>
    <scope>NUCLEOTIDE SEQUENCE</scope>
    <source>
        <strain evidence="20">CHK157-1446</strain>
    </source>
</reference>
<feature type="binding site" evidence="13">
    <location>
        <position position="105"/>
    </location>
    <ligand>
        <name>sn-glycerol 3-phosphate</name>
        <dbReference type="ChEBI" id="CHEBI:57597"/>
    </ligand>
</feature>
<dbReference type="GO" id="GO:0046167">
    <property type="term" value="P:glycerol-3-phosphate biosynthetic process"/>
    <property type="evidence" value="ECO:0007669"/>
    <property type="project" value="UniProtKB-UniRule"/>
</dbReference>
<evidence type="ECO:0000256" key="9">
    <source>
        <dbReference type="ARBA" id="ARBA00052716"/>
    </source>
</evidence>
<feature type="binding site" evidence="15">
    <location>
        <position position="105"/>
    </location>
    <ligand>
        <name>substrate</name>
    </ligand>
</feature>
<keyword evidence="5 13" id="KW-0520">NAD</keyword>
<feature type="binding site" evidence="13">
    <location>
        <position position="277"/>
    </location>
    <ligand>
        <name>NADPH</name>
        <dbReference type="ChEBI" id="CHEBI:57783"/>
    </ligand>
</feature>
<evidence type="ECO:0000256" key="11">
    <source>
        <dbReference type="ARBA" id="ARBA00069372"/>
    </source>
</evidence>
<evidence type="ECO:0000259" key="19">
    <source>
        <dbReference type="Pfam" id="PF07479"/>
    </source>
</evidence>
<comment type="similarity">
    <text evidence="1 13 17">Belongs to the NAD-dependent glycerol-3-phosphate dehydrogenase family.</text>
</comment>
<evidence type="ECO:0000256" key="12">
    <source>
        <dbReference type="ARBA" id="ARBA00080511"/>
    </source>
</evidence>
<keyword evidence="13" id="KW-0547">Nucleotide-binding</keyword>
<evidence type="ECO:0000256" key="14">
    <source>
        <dbReference type="PIRSR" id="PIRSR000114-1"/>
    </source>
</evidence>
<evidence type="ECO:0000313" key="21">
    <source>
        <dbReference type="Proteomes" id="UP000823982"/>
    </source>
</evidence>
<feature type="binding site" evidence="13">
    <location>
        <position position="252"/>
    </location>
    <ligand>
        <name>sn-glycerol 3-phosphate</name>
        <dbReference type="ChEBI" id="CHEBI:57597"/>
    </ligand>
</feature>
<dbReference type="Pfam" id="PF07479">
    <property type="entry name" value="NAD_Gly3P_dh_C"/>
    <property type="match status" value="1"/>
</dbReference>
<dbReference type="HAMAP" id="MF_00394">
    <property type="entry name" value="NAD_Glyc3P_dehydrog"/>
    <property type="match status" value="1"/>
</dbReference>
<dbReference type="GO" id="GO:0051287">
    <property type="term" value="F:NAD binding"/>
    <property type="evidence" value="ECO:0007669"/>
    <property type="project" value="InterPro"/>
</dbReference>
<comment type="pathway">
    <text evidence="13">Membrane lipid metabolism; glycerophospholipid metabolism.</text>
</comment>